<name>A0A0C3D7N9_9AGAM</name>
<feature type="compositionally biased region" description="Basic and acidic residues" evidence="2">
    <location>
        <begin position="526"/>
        <end position="544"/>
    </location>
</feature>
<proteinExistence type="predicted"/>
<evidence type="ECO:0000256" key="1">
    <source>
        <dbReference type="SAM" id="Coils"/>
    </source>
</evidence>
<dbReference type="HOGENOM" id="CLU_020595_0_0_1"/>
<evidence type="ECO:0000313" key="3">
    <source>
        <dbReference type="EMBL" id="KIM52419.1"/>
    </source>
</evidence>
<evidence type="ECO:0000313" key="4">
    <source>
        <dbReference type="Proteomes" id="UP000053989"/>
    </source>
</evidence>
<evidence type="ECO:0000256" key="2">
    <source>
        <dbReference type="SAM" id="MobiDB-lite"/>
    </source>
</evidence>
<dbReference type="OrthoDB" id="3268221at2759"/>
<feature type="coiled-coil region" evidence="1">
    <location>
        <begin position="90"/>
        <end position="187"/>
    </location>
</feature>
<dbReference type="InParanoid" id="A0A0C3D7N9"/>
<feature type="compositionally biased region" description="Low complexity" evidence="2">
    <location>
        <begin position="22"/>
        <end position="39"/>
    </location>
</feature>
<feature type="compositionally biased region" description="Basic and acidic residues" evidence="2">
    <location>
        <begin position="8"/>
        <end position="21"/>
    </location>
</feature>
<feature type="compositionally biased region" description="Basic residues" evidence="2">
    <location>
        <begin position="47"/>
        <end position="62"/>
    </location>
</feature>
<dbReference type="EMBL" id="KN822211">
    <property type="protein sequence ID" value="KIM52419.1"/>
    <property type="molecule type" value="Genomic_DNA"/>
</dbReference>
<feature type="compositionally biased region" description="Low complexity" evidence="2">
    <location>
        <begin position="392"/>
        <end position="402"/>
    </location>
</feature>
<feature type="region of interest" description="Disordered" evidence="2">
    <location>
        <begin position="219"/>
        <end position="760"/>
    </location>
</feature>
<keyword evidence="1" id="KW-0175">Coiled coil</keyword>
<feature type="compositionally biased region" description="Low complexity" evidence="2">
    <location>
        <begin position="413"/>
        <end position="425"/>
    </location>
</feature>
<feature type="compositionally biased region" description="Basic and acidic residues" evidence="2">
    <location>
        <begin position="651"/>
        <end position="662"/>
    </location>
</feature>
<gene>
    <name evidence="3" type="ORF">SCLCIDRAFT_557986</name>
</gene>
<dbReference type="STRING" id="1036808.A0A0C3D7N9"/>
<feature type="region of interest" description="Disordered" evidence="2">
    <location>
        <begin position="1"/>
        <end position="72"/>
    </location>
</feature>
<feature type="compositionally biased region" description="Basic and acidic residues" evidence="2">
    <location>
        <begin position="588"/>
        <end position="598"/>
    </location>
</feature>
<protein>
    <submittedName>
        <fullName evidence="3">Uncharacterized protein</fullName>
    </submittedName>
</protein>
<sequence length="760" mass="84194">MLSGDLNDDQRANIAHEHPPDLESGPSSPSSSLPSYLKSTANAHPIHSAHRRKSKSASRHRSHTTEGSSSHLLARLIARDEEVREVNALLAVANDRLETETSRANAAERRALEYFSRLKSTTETKDRSDQEAARLREELKLYKLQLENAQKEIFRAQDIINQVSALRNEAEADAARARTKARKLQEEKLVMLAREDGRQEGYQEGLSKGRRMGFQEARLLREPEESLPRRFAPSDETADADDSEQANGEQVPEATEAERPDPPQPRWRAFSRSQHIRPGSAPPVRTFDTARHAPPPLIPTLVTPIPVRSPSHERRTPSPESNTDEPEIIRPIPVSPGNAQPPPPPEGWIPMADPRTEYIPIPAPHTLSVRIAASPSTTATELQDGREGRQTSPSHPSSNPNPDLHPPVRSRDYAYQPPMYAPAQPSSVSENVSQYDLVLAPSRRTTATPLSRESLVEQWRVDPDVVSTATPTRSQSRSNTLPPAPSQYYPQHYYFQARPPPYADVGGRGHTPVPTEPTAQLQYPPPEHESSNRDNQRPRMRPRESSSATIPDIVVESPTDSASSASPASHGTVAHPELLSPESANRPLPRDDDTHDQARTSSNSQRQRERQTQPPPLPHPYRHYHHQPPFNPYAPSHRSGTPAGVAPVPQERNDGVRMESSRRGSSRAGGDYETSPVPAGVVYPEPPIRSQTSHRQRPRRDAEGDRDRNTDGHGDGGRTRERDEGRGREGETGGPGAPVEELRSQSPAPLDRPISLFDGE</sequence>
<dbReference type="Proteomes" id="UP000053989">
    <property type="component" value="Unassembled WGS sequence"/>
</dbReference>
<reference evidence="4" key="2">
    <citation type="submission" date="2015-01" db="EMBL/GenBank/DDBJ databases">
        <title>Evolutionary Origins and Diversification of the Mycorrhizal Mutualists.</title>
        <authorList>
            <consortium name="DOE Joint Genome Institute"/>
            <consortium name="Mycorrhizal Genomics Consortium"/>
            <person name="Kohler A."/>
            <person name="Kuo A."/>
            <person name="Nagy L.G."/>
            <person name="Floudas D."/>
            <person name="Copeland A."/>
            <person name="Barry K.W."/>
            <person name="Cichocki N."/>
            <person name="Veneault-Fourrey C."/>
            <person name="LaButti K."/>
            <person name="Lindquist E.A."/>
            <person name="Lipzen A."/>
            <person name="Lundell T."/>
            <person name="Morin E."/>
            <person name="Murat C."/>
            <person name="Riley R."/>
            <person name="Ohm R."/>
            <person name="Sun H."/>
            <person name="Tunlid A."/>
            <person name="Henrissat B."/>
            <person name="Grigoriev I.V."/>
            <person name="Hibbett D.S."/>
            <person name="Martin F."/>
        </authorList>
    </citation>
    <scope>NUCLEOTIDE SEQUENCE [LARGE SCALE GENOMIC DNA]</scope>
    <source>
        <strain evidence="4">Foug A</strain>
    </source>
</reference>
<feature type="compositionally biased region" description="Basic and acidic residues" evidence="2">
    <location>
        <begin position="219"/>
        <end position="228"/>
    </location>
</feature>
<accession>A0A0C3D7N9</accession>
<dbReference type="AlphaFoldDB" id="A0A0C3D7N9"/>
<keyword evidence="4" id="KW-1185">Reference proteome</keyword>
<feature type="compositionally biased region" description="Polar residues" evidence="2">
    <location>
        <begin position="467"/>
        <end position="481"/>
    </location>
</feature>
<feature type="compositionally biased region" description="Basic and acidic residues" evidence="2">
    <location>
        <begin position="699"/>
        <end position="731"/>
    </location>
</feature>
<reference evidence="3 4" key="1">
    <citation type="submission" date="2014-04" db="EMBL/GenBank/DDBJ databases">
        <authorList>
            <consortium name="DOE Joint Genome Institute"/>
            <person name="Kuo A."/>
            <person name="Kohler A."/>
            <person name="Nagy L.G."/>
            <person name="Floudas D."/>
            <person name="Copeland A."/>
            <person name="Barry K.W."/>
            <person name="Cichocki N."/>
            <person name="Veneault-Fourrey C."/>
            <person name="LaButti K."/>
            <person name="Lindquist E.A."/>
            <person name="Lipzen A."/>
            <person name="Lundell T."/>
            <person name="Morin E."/>
            <person name="Murat C."/>
            <person name="Sun H."/>
            <person name="Tunlid A."/>
            <person name="Henrissat B."/>
            <person name="Grigoriev I.V."/>
            <person name="Hibbett D.S."/>
            <person name="Martin F."/>
            <person name="Nordberg H.P."/>
            <person name="Cantor M.N."/>
            <person name="Hua S.X."/>
        </authorList>
    </citation>
    <scope>NUCLEOTIDE SEQUENCE [LARGE SCALE GENOMIC DNA]</scope>
    <source>
        <strain evidence="3 4">Foug A</strain>
    </source>
</reference>
<organism evidence="3 4">
    <name type="scientific">Scleroderma citrinum Foug A</name>
    <dbReference type="NCBI Taxonomy" id="1036808"/>
    <lineage>
        <taxon>Eukaryota</taxon>
        <taxon>Fungi</taxon>
        <taxon>Dikarya</taxon>
        <taxon>Basidiomycota</taxon>
        <taxon>Agaricomycotina</taxon>
        <taxon>Agaricomycetes</taxon>
        <taxon>Agaricomycetidae</taxon>
        <taxon>Boletales</taxon>
        <taxon>Sclerodermatineae</taxon>
        <taxon>Sclerodermataceae</taxon>
        <taxon>Scleroderma</taxon>
    </lineage>
</organism>